<dbReference type="GO" id="GO:0003700">
    <property type="term" value="F:DNA-binding transcription factor activity"/>
    <property type="evidence" value="ECO:0007669"/>
    <property type="project" value="InterPro"/>
</dbReference>
<dbReference type="PROSITE" id="PS00687">
    <property type="entry name" value="ALDEHYDE_DEHYDR_GLU"/>
    <property type="match status" value="1"/>
</dbReference>
<dbReference type="SUPFAM" id="SSF53720">
    <property type="entry name" value="ALDH-like"/>
    <property type="match status" value="1"/>
</dbReference>
<dbReference type="SUPFAM" id="SSF51730">
    <property type="entry name" value="FAD-linked oxidoreductase"/>
    <property type="match status" value="1"/>
</dbReference>
<evidence type="ECO:0000256" key="5">
    <source>
        <dbReference type="ARBA" id="ARBA00048142"/>
    </source>
</evidence>
<feature type="region of interest" description="Disordered" evidence="9">
    <location>
        <begin position="453"/>
        <end position="497"/>
    </location>
</feature>
<evidence type="ECO:0000259" key="10">
    <source>
        <dbReference type="Pfam" id="PF00171"/>
    </source>
</evidence>
<dbReference type="InterPro" id="IPR029041">
    <property type="entry name" value="FAD-linked_oxidoreductase-like"/>
</dbReference>
<dbReference type="GO" id="GO:0009898">
    <property type="term" value="C:cytoplasmic side of plasma membrane"/>
    <property type="evidence" value="ECO:0007669"/>
    <property type="project" value="TreeGrafter"/>
</dbReference>
<dbReference type="PANTHER" id="PTHR42862">
    <property type="entry name" value="DELTA-1-PYRROLINE-5-CARBOXYLATE DEHYDROGENASE 1, ISOFORM A-RELATED"/>
    <property type="match status" value="1"/>
</dbReference>
<evidence type="ECO:0000256" key="4">
    <source>
        <dbReference type="ARBA" id="ARBA00023027"/>
    </source>
</evidence>
<evidence type="ECO:0000313" key="12">
    <source>
        <dbReference type="EMBL" id="TDQ58543.1"/>
    </source>
</evidence>
<evidence type="ECO:0000256" key="6">
    <source>
        <dbReference type="PIRSR" id="PIRSR000197-1"/>
    </source>
</evidence>
<dbReference type="EMBL" id="SNYO01000004">
    <property type="protein sequence ID" value="TDQ58543.1"/>
    <property type="molecule type" value="Genomic_DNA"/>
</dbReference>
<comment type="catalytic activity">
    <reaction evidence="5">
        <text>L-glutamate 5-semialdehyde + NAD(+) + H2O = L-glutamate + NADH + 2 H(+)</text>
        <dbReference type="Rhea" id="RHEA:30235"/>
        <dbReference type="ChEBI" id="CHEBI:15377"/>
        <dbReference type="ChEBI" id="CHEBI:15378"/>
        <dbReference type="ChEBI" id="CHEBI:29985"/>
        <dbReference type="ChEBI" id="CHEBI:57540"/>
        <dbReference type="ChEBI" id="CHEBI:57945"/>
        <dbReference type="ChEBI" id="CHEBI:58066"/>
        <dbReference type="EC" id="1.2.1.88"/>
    </reaction>
</comment>
<dbReference type="PROSITE" id="PS00070">
    <property type="entry name" value="ALDEHYDE_DEHYDR_CYS"/>
    <property type="match status" value="1"/>
</dbReference>
<evidence type="ECO:0000256" key="3">
    <source>
        <dbReference type="ARBA" id="ARBA00023002"/>
    </source>
</evidence>
<gene>
    <name evidence="12" type="ORF">EV188_104283</name>
</gene>
<proteinExistence type="inferred from homology"/>
<evidence type="ECO:0000256" key="9">
    <source>
        <dbReference type="SAM" id="MobiDB-lite"/>
    </source>
</evidence>
<dbReference type="InterPro" id="IPR016163">
    <property type="entry name" value="Ald_DH_C"/>
</dbReference>
<reference evidence="12 13" key="1">
    <citation type="submission" date="2019-03" db="EMBL/GenBank/DDBJ databases">
        <title>Genomic Encyclopedia of Type Strains, Phase IV (KMG-IV): sequencing the most valuable type-strain genomes for metagenomic binning, comparative biology and taxonomic classification.</title>
        <authorList>
            <person name="Goeker M."/>
        </authorList>
    </citation>
    <scope>NUCLEOTIDE SEQUENCE [LARGE SCALE GENOMIC DNA]</scope>
    <source>
        <strain evidence="12 13">DSM 45775</strain>
    </source>
</reference>
<comment type="similarity">
    <text evidence="8">Belongs to the aldehyde dehydrogenase family.</text>
</comment>
<evidence type="ECO:0000259" key="11">
    <source>
        <dbReference type="Pfam" id="PF01619"/>
    </source>
</evidence>
<dbReference type="AlphaFoldDB" id="A0A4R6VA01"/>
<dbReference type="InterPro" id="IPR029510">
    <property type="entry name" value="Ald_DH_CS_GLU"/>
</dbReference>
<sequence>MTEQLVPTVLEAGGIPDDLVERAVIRADQWARAGSTGAAEGPSAQLAALMHDPAGIDFTLRFVDRVARPADDDVAARELARLAGRRSPLPAFIGRRDAALLRAGALAGPRLPKVVVPLARRRLKAMVGHLIVDADGRALSRRLAEARQEGFRLNLNLLGEAVLGEDEADRRLARTMDLLRRDDVDYVSVKASSVASQLVPWDLEGSRDRLVERLTPLFELARDTGSFVNLDMEEYKDLDLTVAVFVALLDRPGFADLPAGIVLQAYLPDALGALTELAAFARRRVAAGGAPIKVRLVKGANLAMEQVDAALHDWPQAPYTTKAEVDANYVRLLDRAIGGDLVDALRLGVASHHLHHVALAVELAAARGAERQIDVEMLQGMAPAQARVVARDISERMVLYTPVVHSGDFDAAVSYLVRRLEENASPENYLYALFSDAGPASYTDRFRASVRDRDAVRATPRRTQDRADETPSLPESDGPAPLRSVSRSFRNEPDTDPSLAANRAWALKAVTTAAPRVHEPELTDPAAVDAVVDRAAASSWGDRSPADRAAVLRGAATALAAARGDLLTVMVGEAGKTIAEADPEISEAVDFAAYYADRALELEGAPFTPDRVVVVTPPWNFPIAIPLGGCVAALAAGASVVIKPAPQVRACAEVGVAALHRGGIPADALQLVHTDEGSAGRRLVTHPAVDHVVLTGASQTAALFRSWRPDLRLVAETSGKNALVITPSADPDLAVADLVRSAFGHAGQKCSAASLAILVGSMRSTDTAAGARFHRQLADAVRTLRVGHGSDPSTTMGPLIGPPDEKLERALTRLDAGERWLVAPRRLGEALWTPGVKEPVAPGSWFHLTECFGPVLGLMHAADLDEAIALQNATGYGLTGGLHALDQDEIAHWTERVEVGNAYVNRHITGAIVQRQSFGGWKGSVVGPGAKPGGPNYVAQFGTWHDGPLDRLPSAPLDPAVAALLASAAPRLDPEDLAWLRAAAGSDAAAWRDEFSVEHDPTGLRAEANIFRYRPLPALRLVVAPDAPEREVLRVRLAAACAGVPVAEDSGSPEPGERLRVVGTPPDDLRREAAATGASLVDAPVVADGRREMLTVLREQAVSVTRHRFGHVEA</sequence>
<feature type="domain" description="Aldehyde dehydrogenase" evidence="10">
    <location>
        <begin position="522"/>
        <end position="938"/>
    </location>
</feature>
<feature type="active site" evidence="6 7">
    <location>
        <position position="716"/>
    </location>
</feature>
<dbReference type="Proteomes" id="UP000295705">
    <property type="component" value="Unassembled WGS sequence"/>
</dbReference>
<dbReference type="InterPro" id="IPR025703">
    <property type="entry name" value="Bifunct_PutA"/>
</dbReference>
<dbReference type="Pfam" id="PF00171">
    <property type="entry name" value="Aldedh"/>
    <property type="match status" value="1"/>
</dbReference>
<dbReference type="InterPro" id="IPR016162">
    <property type="entry name" value="Ald_DH_N"/>
</dbReference>
<feature type="active site" evidence="6">
    <location>
        <position position="750"/>
    </location>
</feature>
<evidence type="ECO:0000256" key="1">
    <source>
        <dbReference type="ARBA" id="ARBA00004786"/>
    </source>
</evidence>
<dbReference type="PANTHER" id="PTHR42862:SF1">
    <property type="entry name" value="DELTA-1-PYRROLINE-5-CARBOXYLATE DEHYDROGENASE 2, ISOFORM A-RELATED"/>
    <property type="match status" value="1"/>
</dbReference>
<organism evidence="12 13">
    <name type="scientific">Actinomycetospora succinea</name>
    <dbReference type="NCBI Taxonomy" id="663603"/>
    <lineage>
        <taxon>Bacteria</taxon>
        <taxon>Bacillati</taxon>
        <taxon>Actinomycetota</taxon>
        <taxon>Actinomycetes</taxon>
        <taxon>Pseudonocardiales</taxon>
        <taxon>Pseudonocardiaceae</taxon>
        <taxon>Actinomycetospora</taxon>
    </lineage>
</organism>
<dbReference type="OrthoDB" id="9812625at2"/>
<dbReference type="InterPro" id="IPR016160">
    <property type="entry name" value="Ald_DH_CS_CYS"/>
</dbReference>
<dbReference type="GO" id="GO:0004657">
    <property type="term" value="F:proline dehydrogenase activity"/>
    <property type="evidence" value="ECO:0007669"/>
    <property type="project" value="InterPro"/>
</dbReference>
<comment type="caution">
    <text evidence="12">The sequence shown here is derived from an EMBL/GenBank/DDBJ whole genome shotgun (WGS) entry which is preliminary data.</text>
</comment>
<dbReference type="InterPro" id="IPR015590">
    <property type="entry name" value="Aldehyde_DH_dom"/>
</dbReference>
<dbReference type="GO" id="GO:0003842">
    <property type="term" value="F:L-glutamate gamma-semialdehyde dehydrogenase activity"/>
    <property type="evidence" value="ECO:0007669"/>
    <property type="project" value="UniProtKB-EC"/>
</dbReference>
<dbReference type="Gene3D" id="3.20.20.220">
    <property type="match status" value="1"/>
</dbReference>
<name>A0A4R6VA01_9PSEU</name>
<dbReference type="Gene3D" id="3.40.605.10">
    <property type="entry name" value="Aldehyde Dehydrogenase, Chain A, domain 1"/>
    <property type="match status" value="1"/>
</dbReference>
<dbReference type="InterPro" id="IPR050485">
    <property type="entry name" value="Proline_metab_enzyme"/>
</dbReference>
<dbReference type="PIRSF" id="PIRSF000197">
    <property type="entry name" value="Bifunct_PutA"/>
    <property type="match status" value="1"/>
</dbReference>
<evidence type="ECO:0000256" key="7">
    <source>
        <dbReference type="PROSITE-ProRule" id="PRU10007"/>
    </source>
</evidence>
<feature type="domain" description="Proline dehydrogenase" evidence="11">
    <location>
        <begin position="141"/>
        <end position="428"/>
    </location>
</feature>
<dbReference type="EC" id="1.2.1.88" evidence="2"/>
<accession>A0A4R6VA01</accession>
<keyword evidence="4" id="KW-0520">NAD</keyword>
<comment type="pathway">
    <text evidence="1">Amino-acid degradation; L-proline degradation into L-glutamate; L-glutamate from L-proline: step 2/2.</text>
</comment>
<evidence type="ECO:0000256" key="2">
    <source>
        <dbReference type="ARBA" id="ARBA00012884"/>
    </source>
</evidence>
<evidence type="ECO:0000313" key="13">
    <source>
        <dbReference type="Proteomes" id="UP000295705"/>
    </source>
</evidence>
<dbReference type="RefSeq" id="WP_133827376.1">
    <property type="nucleotide sequence ID" value="NZ_BAABHR010000074.1"/>
</dbReference>
<keyword evidence="3 8" id="KW-0560">Oxidoreductase</keyword>
<dbReference type="InterPro" id="IPR016161">
    <property type="entry name" value="Ald_DH/histidinol_DH"/>
</dbReference>
<dbReference type="InterPro" id="IPR002872">
    <property type="entry name" value="Proline_DH_dom"/>
</dbReference>
<keyword evidence="13" id="KW-1185">Reference proteome</keyword>
<dbReference type="GO" id="GO:0010133">
    <property type="term" value="P:L-proline catabolic process to L-glutamate"/>
    <property type="evidence" value="ECO:0007669"/>
    <property type="project" value="InterPro"/>
</dbReference>
<protein>
    <recommendedName>
        <fullName evidence="2">L-glutamate gamma-semialdehyde dehydrogenase</fullName>
        <ecNumber evidence="2">1.2.1.88</ecNumber>
    </recommendedName>
</protein>
<evidence type="ECO:0000256" key="8">
    <source>
        <dbReference type="RuleBase" id="RU003345"/>
    </source>
</evidence>
<dbReference type="Gene3D" id="3.40.309.10">
    <property type="entry name" value="Aldehyde Dehydrogenase, Chain A, domain 2"/>
    <property type="match status" value="1"/>
</dbReference>
<dbReference type="Pfam" id="PF01619">
    <property type="entry name" value="Pro_dh"/>
    <property type="match status" value="1"/>
</dbReference>
<feature type="compositionally biased region" description="Basic and acidic residues" evidence="9">
    <location>
        <begin position="453"/>
        <end position="469"/>
    </location>
</feature>